<organism evidence="6 7">
    <name type="scientific">Brevundimonas denitrificans</name>
    <dbReference type="NCBI Taxonomy" id="1443434"/>
    <lineage>
        <taxon>Bacteria</taxon>
        <taxon>Pseudomonadati</taxon>
        <taxon>Pseudomonadota</taxon>
        <taxon>Alphaproteobacteria</taxon>
        <taxon>Caulobacterales</taxon>
        <taxon>Caulobacteraceae</taxon>
        <taxon>Brevundimonas</taxon>
    </lineage>
</organism>
<evidence type="ECO:0000256" key="1">
    <source>
        <dbReference type="ARBA" id="ARBA00007645"/>
    </source>
</evidence>
<comment type="similarity">
    <text evidence="1 4 5">Belongs to the bacterial ribosomal protein bL36 family.</text>
</comment>
<keyword evidence="2 4" id="KW-0689">Ribosomal protein</keyword>
<dbReference type="InterPro" id="IPR000473">
    <property type="entry name" value="Ribosomal_bL36"/>
</dbReference>
<dbReference type="NCBIfam" id="NF002021">
    <property type="entry name" value="PRK00831.1"/>
    <property type="match status" value="1"/>
</dbReference>
<dbReference type="NCBIfam" id="TIGR01022">
    <property type="entry name" value="rpmJ_bact"/>
    <property type="match status" value="1"/>
</dbReference>
<reference evidence="7" key="1">
    <citation type="journal article" date="2019" name="Int. J. Syst. Evol. Microbiol.">
        <title>The Global Catalogue of Microorganisms (GCM) 10K type strain sequencing project: providing services to taxonomists for standard genome sequencing and annotation.</title>
        <authorList>
            <consortium name="The Broad Institute Genomics Platform"/>
            <consortium name="The Broad Institute Genome Sequencing Center for Infectious Disease"/>
            <person name="Wu L."/>
            <person name="Ma J."/>
        </authorList>
    </citation>
    <scope>NUCLEOTIDE SEQUENCE [LARGE SCALE GENOMIC DNA]</scope>
    <source>
        <strain evidence="7">NBRC 110107</strain>
    </source>
</reference>
<dbReference type="Pfam" id="PF00444">
    <property type="entry name" value="Ribosomal_L36"/>
    <property type="match status" value="1"/>
</dbReference>
<dbReference type="HAMAP" id="MF_00251">
    <property type="entry name" value="Ribosomal_bL36"/>
    <property type="match status" value="1"/>
</dbReference>
<dbReference type="Proteomes" id="UP001156921">
    <property type="component" value="Unassembled WGS sequence"/>
</dbReference>
<dbReference type="InterPro" id="IPR047621">
    <property type="entry name" value="Ribosomal_L36_bact"/>
</dbReference>
<sequence length="72" mass="8254">MTNRGSLSIRTAPPQVRPAAFLFCFCLRTTTMKVRSSLKSLKTRHRDCKVVRRKGVVYVINKTDPRFKAKQG</sequence>
<evidence type="ECO:0000256" key="3">
    <source>
        <dbReference type="ARBA" id="ARBA00023274"/>
    </source>
</evidence>
<evidence type="ECO:0000313" key="6">
    <source>
        <dbReference type="EMBL" id="GLS02797.1"/>
    </source>
</evidence>
<proteinExistence type="inferred from homology"/>
<protein>
    <recommendedName>
        <fullName evidence="4">Large ribosomal subunit protein bL36</fullName>
    </recommendedName>
</protein>
<evidence type="ECO:0000256" key="4">
    <source>
        <dbReference type="HAMAP-Rule" id="MF_00251"/>
    </source>
</evidence>
<dbReference type="PROSITE" id="PS00828">
    <property type="entry name" value="RIBOSOMAL_L36"/>
    <property type="match status" value="1"/>
</dbReference>
<keyword evidence="3 4" id="KW-0687">Ribonucleoprotein</keyword>
<gene>
    <name evidence="4" type="primary">rpmJ</name>
    <name evidence="6" type="ORF">GCM10007859_28290</name>
</gene>
<evidence type="ECO:0000256" key="5">
    <source>
        <dbReference type="RuleBase" id="RU000571"/>
    </source>
</evidence>
<dbReference type="InterPro" id="IPR035977">
    <property type="entry name" value="Ribosomal_bL36_sp"/>
</dbReference>
<dbReference type="PANTHER" id="PTHR47781">
    <property type="entry name" value="50S RIBOSOMAL PROTEIN L36 2"/>
    <property type="match status" value="1"/>
</dbReference>
<evidence type="ECO:0000256" key="2">
    <source>
        <dbReference type="ARBA" id="ARBA00022980"/>
    </source>
</evidence>
<dbReference type="EMBL" id="BSOY01000114">
    <property type="protein sequence ID" value="GLS02797.1"/>
    <property type="molecule type" value="Genomic_DNA"/>
</dbReference>
<dbReference type="PANTHER" id="PTHR47781:SF1">
    <property type="entry name" value="LARGE RIBOSOMAL SUBUNIT PROTEIN BL36B"/>
    <property type="match status" value="1"/>
</dbReference>
<keyword evidence="7" id="KW-1185">Reference proteome</keyword>
<dbReference type="SUPFAM" id="SSF57840">
    <property type="entry name" value="Ribosomal protein L36"/>
    <property type="match status" value="1"/>
</dbReference>
<accession>A0ABQ6BRB8</accession>
<evidence type="ECO:0000313" key="7">
    <source>
        <dbReference type="Proteomes" id="UP001156921"/>
    </source>
</evidence>
<name>A0ABQ6BRB8_9CAUL</name>
<comment type="caution">
    <text evidence="6">The sequence shown here is derived from an EMBL/GenBank/DDBJ whole genome shotgun (WGS) entry which is preliminary data.</text>
</comment>